<dbReference type="Pfam" id="PF06890">
    <property type="entry name" value="Phage_Mu_Gp45"/>
    <property type="match status" value="1"/>
</dbReference>
<dbReference type="EMBL" id="CP001363">
    <property type="protein sequence ID" value="ACY88885.1"/>
    <property type="molecule type" value="Genomic_DNA"/>
</dbReference>
<dbReference type="AlphaFoldDB" id="A0A0F6B2Z6"/>
<dbReference type="InterPro" id="IPR013046">
    <property type="entry name" value="GpV/Gp45"/>
</dbReference>
<feature type="domain" description="Bacteriophage Mu Gp45 N-terminal" evidence="2">
    <location>
        <begin position="12"/>
        <end position="79"/>
    </location>
</feature>
<name>A0A0F6B2Z6_SALT1</name>
<dbReference type="InterPro" id="IPR014462">
    <property type="entry name" value="Phage_Mu_Gp45"/>
</dbReference>
<dbReference type="Proteomes" id="UP000002695">
    <property type="component" value="Chromosome"/>
</dbReference>
<sequence length="177" mass="18854">MANHPLQNMITRAVITAIDTVRKCQTAGLKLIAGEKKENVEHLEPYGFTSAAQNGAEAVVLFPGGDRSHGVAVVVADRRFRLKGLARGEVALYDDQGQSVTLTRAGIVVNGGGKPVIFTNATKARFEMPIESTGDIRDNCDSSGKTMAEMRTTYNGHTHKENGDGGGITDKPGQPMS</sequence>
<keyword evidence="4" id="KW-1185">Reference proteome</keyword>
<evidence type="ECO:0000313" key="3">
    <source>
        <dbReference type="EMBL" id="ACY88885.1"/>
    </source>
</evidence>
<dbReference type="PIRSF" id="PIRSF012337">
    <property type="entry name" value="gp45"/>
    <property type="match status" value="1"/>
</dbReference>
<dbReference type="RefSeq" id="WP_001273649.1">
    <property type="nucleotide sequence ID" value="NC_016856.1"/>
</dbReference>
<gene>
    <name evidence="3" type="ordered locus">STM14_2435</name>
</gene>
<reference evidence="3 4" key="1">
    <citation type="journal article" date="2010" name="J. Bacteriol.">
        <title>Short-term signatures of evolutionary change in the Salmonella enterica serovar typhimurium 14028 genome.</title>
        <authorList>
            <person name="Jarvik T."/>
            <person name="Smillie C."/>
            <person name="Groisman E.A."/>
            <person name="Ochman H."/>
        </authorList>
    </citation>
    <scope>NUCLEOTIDE SEQUENCE [LARGE SCALE GENOMIC DNA]</scope>
    <source>
        <strain evidence="4">14028s / SGSC 2262</strain>
    </source>
</reference>
<dbReference type="InterPro" id="IPR053861">
    <property type="entry name" value="Phage_Mu_Gp45_N"/>
</dbReference>
<dbReference type="HOGENOM" id="CLU_108409_3_0_6"/>
<dbReference type="BioCyc" id="SENT588858:STM14_RS10940-MONOMER"/>
<accession>A0A0F6B2Z6</accession>
<evidence type="ECO:0000313" key="4">
    <source>
        <dbReference type="Proteomes" id="UP000002695"/>
    </source>
</evidence>
<organism evidence="3 4">
    <name type="scientific">Salmonella typhimurium (strain 14028s / SGSC 2262)</name>
    <dbReference type="NCBI Taxonomy" id="588858"/>
    <lineage>
        <taxon>Bacteria</taxon>
        <taxon>Pseudomonadati</taxon>
        <taxon>Pseudomonadota</taxon>
        <taxon>Gammaproteobacteria</taxon>
        <taxon>Enterobacterales</taxon>
        <taxon>Enterobacteriaceae</taxon>
        <taxon>Salmonella</taxon>
    </lineage>
</organism>
<protein>
    <submittedName>
        <fullName evidence="3">Base plate assembly protein</fullName>
    </submittedName>
</protein>
<proteinExistence type="predicted"/>
<dbReference type="NCBIfam" id="TIGR01644">
    <property type="entry name" value="phage_P2_V"/>
    <property type="match status" value="1"/>
</dbReference>
<evidence type="ECO:0000256" key="1">
    <source>
        <dbReference type="SAM" id="MobiDB-lite"/>
    </source>
</evidence>
<dbReference type="KEGG" id="seo:STM14_2435"/>
<feature type="region of interest" description="Disordered" evidence="1">
    <location>
        <begin position="154"/>
        <end position="177"/>
    </location>
</feature>
<dbReference type="PATRIC" id="fig|588858.6.peg.2274"/>
<evidence type="ECO:0000259" key="2">
    <source>
        <dbReference type="Pfam" id="PF06890"/>
    </source>
</evidence>